<dbReference type="InterPro" id="IPR010093">
    <property type="entry name" value="SinI_DNA-bd"/>
</dbReference>
<dbReference type="Pfam" id="PF12728">
    <property type="entry name" value="HTH_17"/>
    <property type="match status" value="1"/>
</dbReference>
<dbReference type="GO" id="GO:0015689">
    <property type="term" value="P:molybdate ion transport"/>
    <property type="evidence" value="ECO:0007669"/>
    <property type="project" value="InterPro"/>
</dbReference>
<dbReference type="InterPro" id="IPR008995">
    <property type="entry name" value="Mo/tungstate-bd_C_term_dom"/>
</dbReference>
<dbReference type="Proteomes" id="UP000595205">
    <property type="component" value="Chromosome"/>
</dbReference>
<accession>A0A7R7MV16</accession>
<dbReference type="InterPro" id="IPR005116">
    <property type="entry name" value="Transp-assoc_OB_typ1"/>
</dbReference>
<dbReference type="SUPFAM" id="SSF50331">
    <property type="entry name" value="MOP-like"/>
    <property type="match status" value="1"/>
</dbReference>
<dbReference type="GO" id="GO:0003677">
    <property type="term" value="F:DNA binding"/>
    <property type="evidence" value="ECO:0007669"/>
    <property type="project" value="InterPro"/>
</dbReference>
<feature type="domain" description="Mop" evidence="3">
    <location>
        <begin position="124"/>
        <end position="189"/>
    </location>
</feature>
<sequence>MCRPGLTAAGVSLPRIRVGGGRVTAGTGSWPESVPYPREGCGAGRVSANPRSWIGYHRGVSNLRIRQAAELLGVSDDTVRRWINQGALEVSHDAAGRKVIASEDLARFSRSNAPAPPADPLSIGSSARNRFVGLVTAVVSDKVMTQVEMQCGPFTVVSLMSTEAAEELQLRPGSVAVAVVKATTVIVETAQPSTALASD</sequence>
<dbReference type="EMBL" id="AP024255">
    <property type="protein sequence ID" value="BCP00556.1"/>
    <property type="molecule type" value="Genomic_DNA"/>
</dbReference>
<dbReference type="AlphaFoldDB" id="A0A7R7MV16"/>
<reference evidence="4 5" key="1">
    <citation type="submission" date="2020-12" db="EMBL/GenBank/DDBJ databases">
        <title>Genome sequence of clinical Mycobacterium intracellulare strains.</title>
        <authorList>
            <person name="Tateishi Y."/>
            <person name="Matsumoto S."/>
            <person name="Fukushima Y."/>
            <person name="Nakajima C."/>
            <person name="Suzuki Y."/>
        </authorList>
    </citation>
    <scope>NUCLEOTIDE SEQUENCE [LARGE SCALE GENOMIC DNA]</scope>
    <source>
        <strain evidence="4 5">M018</strain>
    </source>
</reference>
<protein>
    <recommendedName>
        <fullName evidence="3">Mop domain-containing protein</fullName>
    </recommendedName>
</protein>
<organism evidence="4 5">
    <name type="scientific">Mycobacterium intracellulare</name>
    <dbReference type="NCBI Taxonomy" id="1767"/>
    <lineage>
        <taxon>Bacteria</taxon>
        <taxon>Bacillati</taxon>
        <taxon>Actinomycetota</taxon>
        <taxon>Actinomycetes</taxon>
        <taxon>Mycobacteriales</taxon>
        <taxon>Mycobacteriaceae</taxon>
        <taxon>Mycobacterium</taxon>
        <taxon>Mycobacterium avium complex (MAC)</taxon>
    </lineage>
</organism>
<name>A0A7R7MV16_MYCIT</name>
<evidence type="ECO:0000256" key="2">
    <source>
        <dbReference type="PROSITE-ProRule" id="PRU01213"/>
    </source>
</evidence>
<dbReference type="NCBIfam" id="TIGR01764">
    <property type="entry name" value="excise"/>
    <property type="match status" value="1"/>
</dbReference>
<dbReference type="InterPro" id="IPR041657">
    <property type="entry name" value="HTH_17"/>
</dbReference>
<dbReference type="Gene3D" id="2.40.50.100">
    <property type="match status" value="1"/>
</dbReference>
<evidence type="ECO:0000256" key="1">
    <source>
        <dbReference type="ARBA" id="ARBA00022505"/>
    </source>
</evidence>
<keyword evidence="1 2" id="KW-0500">Molybdenum</keyword>
<dbReference type="Pfam" id="PF03459">
    <property type="entry name" value="TOBE"/>
    <property type="match status" value="1"/>
</dbReference>
<evidence type="ECO:0000313" key="5">
    <source>
        <dbReference type="Proteomes" id="UP000595205"/>
    </source>
</evidence>
<proteinExistence type="predicted"/>
<evidence type="ECO:0000313" key="4">
    <source>
        <dbReference type="EMBL" id="BCP00556.1"/>
    </source>
</evidence>
<gene>
    <name evidence="4" type="ORF">MINTM018_33250</name>
</gene>
<dbReference type="Gene3D" id="1.10.1660.10">
    <property type="match status" value="1"/>
</dbReference>
<evidence type="ECO:0000259" key="3">
    <source>
        <dbReference type="PROSITE" id="PS51866"/>
    </source>
</evidence>
<dbReference type="CDD" id="cd04762">
    <property type="entry name" value="HTH_MerR-trunc"/>
    <property type="match status" value="1"/>
</dbReference>
<dbReference type="InterPro" id="IPR004606">
    <property type="entry name" value="Mop_domain"/>
</dbReference>
<dbReference type="PROSITE" id="PS51866">
    <property type="entry name" value="MOP"/>
    <property type="match status" value="1"/>
</dbReference>